<evidence type="ECO:0000313" key="2">
    <source>
        <dbReference type="EMBL" id="KAJ8480312.1"/>
    </source>
</evidence>
<reference evidence="2 3" key="1">
    <citation type="submission" date="2022-12" db="EMBL/GenBank/DDBJ databases">
        <title>Chromosome-scale assembly of the Ensete ventricosum genome.</title>
        <authorList>
            <person name="Dussert Y."/>
            <person name="Stocks J."/>
            <person name="Wendawek A."/>
            <person name="Woldeyes F."/>
            <person name="Nichols R.A."/>
            <person name="Borrell J.S."/>
        </authorList>
    </citation>
    <scope>NUCLEOTIDE SEQUENCE [LARGE SCALE GENOMIC DNA]</scope>
    <source>
        <strain evidence="3">cv. Maze</strain>
        <tissue evidence="2">Seeds</tissue>
    </source>
</reference>
<accession>A0AAV8QN59</accession>
<keyword evidence="3" id="KW-1185">Reference proteome</keyword>
<evidence type="ECO:0000256" key="1">
    <source>
        <dbReference type="SAM" id="MobiDB-lite"/>
    </source>
</evidence>
<dbReference type="EMBL" id="JAQQAF010000006">
    <property type="protein sequence ID" value="KAJ8480312.1"/>
    <property type="molecule type" value="Genomic_DNA"/>
</dbReference>
<organism evidence="2 3">
    <name type="scientific">Ensete ventricosum</name>
    <name type="common">Abyssinian banana</name>
    <name type="synonym">Musa ensete</name>
    <dbReference type="NCBI Taxonomy" id="4639"/>
    <lineage>
        <taxon>Eukaryota</taxon>
        <taxon>Viridiplantae</taxon>
        <taxon>Streptophyta</taxon>
        <taxon>Embryophyta</taxon>
        <taxon>Tracheophyta</taxon>
        <taxon>Spermatophyta</taxon>
        <taxon>Magnoliopsida</taxon>
        <taxon>Liliopsida</taxon>
        <taxon>Zingiberales</taxon>
        <taxon>Musaceae</taxon>
        <taxon>Ensete</taxon>
    </lineage>
</organism>
<sequence>MEALRRLLSVATKKKENVVTGLLLGTFVTLGVRSSLQQREIDALEAEKSSLRSAISSLYSSLWSCRQDLFALAASAADPSSSSPKQPFIPLSRLRAIYGEEEPPSNSALLPSAVDPQGVGEDSGKESISIA</sequence>
<name>A0AAV8QN59_ENSVE</name>
<gene>
    <name evidence="2" type="ORF">OPV22_024039</name>
</gene>
<protein>
    <submittedName>
        <fullName evidence="2">Uncharacterized protein</fullName>
    </submittedName>
</protein>
<dbReference type="AlphaFoldDB" id="A0AAV8QN59"/>
<dbReference type="PANTHER" id="PTHR38355:SF1">
    <property type="entry name" value="OS06G0149500 PROTEIN"/>
    <property type="match status" value="1"/>
</dbReference>
<comment type="caution">
    <text evidence="2">The sequence shown here is derived from an EMBL/GenBank/DDBJ whole genome shotgun (WGS) entry which is preliminary data.</text>
</comment>
<dbReference type="PANTHER" id="PTHR38355">
    <property type="entry name" value="OS06G0149500 PROTEIN"/>
    <property type="match status" value="1"/>
</dbReference>
<evidence type="ECO:0000313" key="3">
    <source>
        <dbReference type="Proteomes" id="UP001222027"/>
    </source>
</evidence>
<proteinExistence type="predicted"/>
<feature type="region of interest" description="Disordered" evidence="1">
    <location>
        <begin position="102"/>
        <end position="131"/>
    </location>
</feature>
<dbReference type="Proteomes" id="UP001222027">
    <property type="component" value="Unassembled WGS sequence"/>
</dbReference>
<dbReference type="GO" id="GO:0005739">
    <property type="term" value="C:mitochondrion"/>
    <property type="evidence" value="ECO:0007669"/>
    <property type="project" value="TreeGrafter"/>
</dbReference>